<reference evidence="1" key="2">
    <citation type="journal article" date="2021" name="J Anim Sci Technol">
        <title>Complete genome sequence of Paenibacillus konkukensis sp. nov. SK3146 as a potential probiotic strain.</title>
        <authorList>
            <person name="Jung H.I."/>
            <person name="Park S."/>
            <person name="Niu K.M."/>
            <person name="Lee S.W."/>
            <person name="Kothari D."/>
            <person name="Yi K.J."/>
            <person name="Kim S.K."/>
        </authorList>
    </citation>
    <scope>NUCLEOTIDE SEQUENCE</scope>
    <source>
        <strain evidence="1">SK3146</strain>
    </source>
</reference>
<keyword evidence="2" id="KW-1185">Reference proteome</keyword>
<sequence length="56" mass="6546">MDADFVCHYYWPDDSAQDEMRDGGIAESRKKASASVKRKIFGWWGRKSGPRLRRVK</sequence>
<proteinExistence type="predicted"/>
<gene>
    <name evidence="1" type="ORF">SK3146_01275</name>
</gene>
<protein>
    <submittedName>
        <fullName evidence="1">Uncharacterized protein</fullName>
    </submittedName>
</protein>
<reference evidence="1" key="1">
    <citation type="submission" date="2018-02" db="EMBL/GenBank/DDBJ databases">
        <authorList>
            <person name="Kim S.-K."/>
            <person name="Jung H.-I."/>
            <person name="Lee S.-W."/>
        </authorList>
    </citation>
    <scope>NUCLEOTIDE SEQUENCE</scope>
    <source>
        <strain evidence="1">SK3146</strain>
    </source>
</reference>
<accession>A0ABY4RJ03</accession>
<evidence type="ECO:0000313" key="1">
    <source>
        <dbReference type="EMBL" id="UQZ82118.1"/>
    </source>
</evidence>
<dbReference type="EMBL" id="CP027059">
    <property type="protein sequence ID" value="UQZ82118.1"/>
    <property type="molecule type" value="Genomic_DNA"/>
</dbReference>
<organism evidence="1 2">
    <name type="scientific">Paenibacillus konkukensis</name>
    <dbReference type="NCBI Taxonomy" id="2020716"/>
    <lineage>
        <taxon>Bacteria</taxon>
        <taxon>Bacillati</taxon>
        <taxon>Bacillota</taxon>
        <taxon>Bacilli</taxon>
        <taxon>Bacillales</taxon>
        <taxon>Paenibacillaceae</taxon>
        <taxon>Paenibacillus</taxon>
    </lineage>
</organism>
<dbReference type="Proteomes" id="UP001057134">
    <property type="component" value="Chromosome"/>
</dbReference>
<name>A0ABY4RJ03_9BACL</name>
<evidence type="ECO:0000313" key="2">
    <source>
        <dbReference type="Proteomes" id="UP001057134"/>
    </source>
</evidence>